<dbReference type="Proteomes" id="UP001157502">
    <property type="component" value="Chromosome 11"/>
</dbReference>
<name>A0ACC2GLQ6_DALPE</name>
<organism evidence="1 2">
    <name type="scientific">Dallia pectoralis</name>
    <name type="common">Alaska blackfish</name>
    <dbReference type="NCBI Taxonomy" id="75939"/>
    <lineage>
        <taxon>Eukaryota</taxon>
        <taxon>Metazoa</taxon>
        <taxon>Chordata</taxon>
        <taxon>Craniata</taxon>
        <taxon>Vertebrata</taxon>
        <taxon>Euteleostomi</taxon>
        <taxon>Actinopterygii</taxon>
        <taxon>Neopterygii</taxon>
        <taxon>Teleostei</taxon>
        <taxon>Protacanthopterygii</taxon>
        <taxon>Esociformes</taxon>
        <taxon>Umbridae</taxon>
        <taxon>Dallia</taxon>
    </lineage>
</organism>
<dbReference type="EMBL" id="CM055738">
    <property type="protein sequence ID" value="KAJ8004584.1"/>
    <property type="molecule type" value="Genomic_DNA"/>
</dbReference>
<keyword evidence="2" id="KW-1185">Reference proteome</keyword>
<protein>
    <submittedName>
        <fullName evidence="1">Uncharacterized protein</fullName>
    </submittedName>
</protein>
<proteinExistence type="predicted"/>
<accession>A0ACC2GLQ6</accession>
<comment type="caution">
    <text evidence="1">The sequence shown here is derived from an EMBL/GenBank/DDBJ whole genome shotgun (WGS) entry which is preliminary data.</text>
</comment>
<gene>
    <name evidence="1" type="ORF">DPEC_G00137790</name>
</gene>
<evidence type="ECO:0000313" key="1">
    <source>
        <dbReference type="EMBL" id="KAJ8004584.1"/>
    </source>
</evidence>
<evidence type="ECO:0000313" key="2">
    <source>
        <dbReference type="Proteomes" id="UP001157502"/>
    </source>
</evidence>
<reference evidence="1" key="1">
    <citation type="submission" date="2021-05" db="EMBL/GenBank/DDBJ databases">
        <authorList>
            <person name="Pan Q."/>
            <person name="Jouanno E."/>
            <person name="Zahm M."/>
            <person name="Klopp C."/>
            <person name="Cabau C."/>
            <person name="Louis A."/>
            <person name="Berthelot C."/>
            <person name="Parey E."/>
            <person name="Roest Crollius H."/>
            <person name="Montfort J."/>
            <person name="Robinson-Rechavi M."/>
            <person name="Bouchez O."/>
            <person name="Lampietro C."/>
            <person name="Lopez Roques C."/>
            <person name="Donnadieu C."/>
            <person name="Postlethwait J."/>
            <person name="Bobe J."/>
            <person name="Dillon D."/>
            <person name="Chandos A."/>
            <person name="von Hippel F."/>
            <person name="Guiguen Y."/>
        </authorList>
    </citation>
    <scope>NUCLEOTIDE SEQUENCE</scope>
    <source>
        <strain evidence="1">YG-Jan2019</strain>
    </source>
</reference>
<sequence length="369" mass="40178">MRFVRSYYNSVEELLYAGKRALMVLFVSKPVALWIQEGSGLPVVGHNVLFAEISLPISRCPPLSFLSLSTSRNELKNEQPRSKKKREKHASLTVASVFGVQASGYRLGEDVVRLVAMEMSLNGASSHHRPPARLSWLLWALWVLLPTASPATRTLLFESGTNHNSLRNCSCPTHIQDCDVPLANIQCVCRDVSRSQLSPGGLREEGALTVWFTNPWILSELLNGSLVADLHLSSCGDAPVTIPDRYLVVFGLRQLRVHSAALGATHTEQALTIASGVWDMGGPATPVPTTDSSSSSSVLRVSFLDVSVLNGLSSLKAYSVSAPPYRTLSQHFPHLPLPQDPSTSQAPSTPQDSSNPQDLQQNALVTFIY</sequence>